<sequence>MNEHAIRNVVIVGGGTAGWMAAAAFSRYLNNGYTKTTLIESEEIGTIGVGEATIPPLLNFNAMLGISENEFVAATKATFKLGIEFVNWDEIGHRYIHPFGFFGQDLQGVHFHQLYLRERSKRVMQDISAWSMSGVAASLGKYARPGPQSRPPLSQLTYAFHFDAGLYAQFLRNFAERGGVSRIEGKVVDTRLNGETGFVESVTLAAGTIIEGDLFIDCSGFGGLLIEQALKTGYEDWTHWLPCDRAVAVPCAYDGQPDPFTRSTAHGCGWQWRIPLQHRMGNGLVYSSAHISDEDAEKLLLDNLEGEQLADPRKLTFTTGRRLEAWNRNVVTLGLSSGFVEPLESTSIHLIQAGIAKLLALFPDKRFGANERNEYNRQIRDLFEDVRDFIILHYWANRRTDTEFWKSCAAMDIPDSLSRRVEMWHSKARVLRDGAELFATPSWVAVMLGQGILPESYDPIADCLDDGKVAAAMEQLRKGYLETAQRMPSHGEFIAQILGQGRRESELPEFVF</sequence>
<proteinExistence type="predicted"/>
<organism evidence="1 2">
    <name type="scientific">Sphingomonas telluris</name>
    <dbReference type="NCBI Taxonomy" id="2907998"/>
    <lineage>
        <taxon>Bacteria</taxon>
        <taxon>Pseudomonadati</taxon>
        <taxon>Pseudomonadota</taxon>
        <taxon>Alphaproteobacteria</taxon>
        <taxon>Sphingomonadales</taxon>
        <taxon>Sphingomonadaceae</taxon>
        <taxon>Sphingomonas</taxon>
    </lineage>
</organism>
<dbReference type="SUPFAM" id="SSF51905">
    <property type="entry name" value="FAD/NAD(P)-binding domain"/>
    <property type="match status" value="1"/>
</dbReference>
<dbReference type="InterPro" id="IPR036188">
    <property type="entry name" value="FAD/NAD-bd_sf"/>
</dbReference>
<dbReference type="PIRSF" id="PIRSF011396">
    <property type="entry name" value="Trp_halogenase"/>
    <property type="match status" value="1"/>
</dbReference>
<dbReference type="Pfam" id="PF04820">
    <property type="entry name" value="Trp_halogenase"/>
    <property type="match status" value="1"/>
</dbReference>
<name>A0ABS9VKE8_9SPHN</name>
<reference evidence="1 2" key="1">
    <citation type="submission" date="2022-03" db="EMBL/GenBank/DDBJ databases">
        <authorList>
            <person name="Jo J.-H."/>
            <person name="Im W.-T."/>
        </authorList>
    </citation>
    <scope>NUCLEOTIDE SEQUENCE [LARGE SCALE GENOMIC DNA]</scope>
    <source>
        <strain evidence="1 2">SM33</strain>
    </source>
</reference>
<dbReference type="InterPro" id="IPR033856">
    <property type="entry name" value="Trp_halogen"/>
</dbReference>
<keyword evidence="2" id="KW-1185">Reference proteome</keyword>
<protein>
    <submittedName>
        <fullName evidence="1">Tryptophan 7-halogenase</fullName>
    </submittedName>
</protein>
<accession>A0ABS9VKE8</accession>
<dbReference type="RefSeq" id="WP_241446209.1">
    <property type="nucleotide sequence ID" value="NZ_JAKZHW010000001.1"/>
</dbReference>
<dbReference type="InterPro" id="IPR050816">
    <property type="entry name" value="Flavin-dep_Halogenase_NPB"/>
</dbReference>
<comment type="caution">
    <text evidence="1">The sequence shown here is derived from an EMBL/GenBank/DDBJ whole genome shotgun (WGS) entry which is preliminary data.</text>
</comment>
<dbReference type="InterPro" id="IPR006905">
    <property type="entry name" value="Flavin_halogenase"/>
</dbReference>
<evidence type="ECO:0000313" key="2">
    <source>
        <dbReference type="Proteomes" id="UP001203058"/>
    </source>
</evidence>
<dbReference type="PANTHER" id="PTHR43747:SF4">
    <property type="entry name" value="FLAVIN-DEPENDENT TRYPTOPHAN HALOGENASE"/>
    <property type="match status" value="1"/>
</dbReference>
<evidence type="ECO:0000313" key="1">
    <source>
        <dbReference type="EMBL" id="MCH8615430.1"/>
    </source>
</evidence>
<gene>
    <name evidence="1" type="ORF">LZ016_04860</name>
</gene>
<dbReference type="PANTHER" id="PTHR43747">
    <property type="entry name" value="FAD-BINDING PROTEIN"/>
    <property type="match status" value="1"/>
</dbReference>
<dbReference type="Proteomes" id="UP001203058">
    <property type="component" value="Unassembled WGS sequence"/>
</dbReference>
<dbReference type="Gene3D" id="3.50.50.60">
    <property type="entry name" value="FAD/NAD(P)-binding domain"/>
    <property type="match status" value="1"/>
</dbReference>
<dbReference type="EMBL" id="JAKZHW010000001">
    <property type="protein sequence ID" value="MCH8615430.1"/>
    <property type="molecule type" value="Genomic_DNA"/>
</dbReference>